<proteinExistence type="predicted"/>
<name>A0AAD4LYK7_9AGAM</name>
<dbReference type="AlphaFoldDB" id="A0AAD4LYK7"/>
<feature type="domain" description="USP" evidence="1">
    <location>
        <begin position="1"/>
        <end position="81"/>
    </location>
</feature>
<organism evidence="2 3">
    <name type="scientific">Multifurca ochricompacta</name>
    <dbReference type="NCBI Taxonomy" id="376703"/>
    <lineage>
        <taxon>Eukaryota</taxon>
        <taxon>Fungi</taxon>
        <taxon>Dikarya</taxon>
        <taxon>Basidiomycota</taxon>
        <taxon>Agaricomycotina</taxon>
        <taxon>Agaricomycetes</taxon>
        <taxon>Russulales</taxon>
        <taxon>Russulaceae</taxon>
        <taxon>Multifurca</taxon>
    </lineage>
</organism>
<gene>
    <name evidence="2" type="ORF">B0F90DRAFT_1919610</name>
</gene>
<dbReference type="Pfam" id="PF00443">
    <property type="entry name" value="UCH"/>
    <property type="match status" value="1"/>
</dbReference>
<sequence length="119" mass="13835">MKVSLWFLISQVGSYRGPEALYDYELFAVINYDGQIDNGHYTSFTCFQDMCHYDDDKVTPAMLTNMLGTSAPIYIAFYVKTWLEYKPYITPSCVLTRESETKQAKEHEREVEDELFATV</sequence>
<dbReference type="SUPFAM" id="SSF54001">
    <property type="entry name" value="Cysteine proteinases"/>
    <property type="match status" value="1"/>
</dbReference>
<evidence type="ECO:0000313" key="3">
    <source>
        <dbReference type="Proteomes" id="UP001203297"/>
    </source>
</evidence>
<dbReference type="GO" id="GO:0016579">
    <property type="term" value="P:protein deubiquitination"/>
    <property type="evidence" value="ECO:0007669"/>
    <property type="project" value="InterPro"/>
</dbReference>
<dbReference type="Gene3D" id="3.90.70.10">
    <property type="entry name" value="Cysteine proteinases"/>
    <property type="match status" value="1"/>
</dbReference>
<dbReference type="InterPro" id="IPR028889">
    <property type="entry name" value="USP"/>
</dbReference>
<keyword evidence="3" id="KW-1185">Reference proteome</keyword>
<accession>A0AAD4LYK7</accession>
<dbReference type="PROSITE" id="PS50235">
    <property type="entry name" value="USP_3"/>
    <property type="match status" value="1"/>
</dbReference>
<comment type="caution">
    <text evidence="2">The sequence shown here is derived from an EMBL/GenBank/DDBJ whole genome shotgun (WGS) entry which is preliminary data.</text>
</comment>
<dbReference type="EMBL" id="WTXG01000070">
    <property type="protein sequence ID" value="KAI0294688.1"/>
    <property type="molecule type" value="Genomic_DNA"/>
</dbReference>
<reference evidence="2" key="1">
    <citation type="journal article" date="2022" name="New Phytol.">
        <title>Evolutionary transition to the ectomycorrhizal habit in the genomes of a hyperdiverse lineage of mushroom-forming fungi.</title>
        <authorList>
            <person name="Looney B."/>
            <person name="Miyauchi S."/>
            <person name="Morin E."/>
            <person name="Drula E."/>
            <person name="Courty P.E."/>
            <person name="Kohler A."/>
            <person name="Kuo A."/>
            <person name="LaButti K."/>
            <person name="Pangilinan J."/>
            <person name="Lipzen A."/>
            <person name="Riley R."/>
            <person name="Andreopoulos W."/>
            <person name="He G."/>
            <person name="Johnson J."/>
            <person name="Nolan M."/>
            <person name="Tritt A."/>
            <person name="Barry K.W."/>
            <person name="Grigoriev I.V."/>
            <person name="Nagy L.G."/>
            <person name="Hibbett D."/>
            <person name="Henrissat B."/>
            <person name="Matheny P.B."/>
            <person name="Labbe J."/>
            <person name="Martin F.M."/>
        </authorList>
    </citation>
    <scope>NUCLEOTIDE SEQUENCE</scope>
    <source>
        <strain evidence="2">BPL690</strain>
    </source>
</reference>
<dbReference type="Proteomes" id="UP001203297">
    <property type="component" value="Unassembled WGS sequence"/>
</dbReference>
<dbReference type="GO" id="GO:0004843">
    <property type="term" value="F:cysteine-type deubiquitinase activity"/>
    <property type="evidence" value="ECO:0007669"/>
    <property type="project" value="InterPro"/>
</dbReference>
<dbReference type="InterPro" id="IPR001394">
    <property type="entry name" value="Peptidase_C19_UCH"/>
</dbReference>
<protein>
    <recommendedName>
        <fullName evidence="1">USP domain-containing protein</fullName>
    </recommendedName>
</protein>
<dbReference type="InterPro" id="IPR038765">
    <property type="entry name" value="Papain-like_cys_pep_sf"/>
</dbReference>
<evidence type="ECO:0000259" key="1">
    <source>
        <dbReference type="PROSITE" id="PS50235"/>
    </source>
</evidence>
<evidence type="ECO:0000313" key="2">
    <source>
        <dbReference type="EMBL" id="KAI0294688.1"/>
    </source>
</evidence>